<reference evidence="2" key="1">
    <citation type="submission" date="2022-06" db="EMBL/GenBank/DDBJ databases">
        <title>Sneathiella actinostolidae sp. nov., isolated from a sea anemonein the Western Pacific Ocean.</title>
        <authorList>
            <person name="Wei M.J."/>
        </authorList>
    </citation>
    <scope>NUCLEOTIDE SEQUENCE</scope>
    <source>
        <strain evidence="2">PHK-P5</strain>
    </source>
</reference>
<dbReference type="Proteomes" id="UP001056291">
    <property type="component" value="Chromosome"/>
</dbReference>
<keyword evidence="1" id="KW-0812">Transmembrane</keyword>
<proteinExistence type="predicted"/>
<evidence type="ECO:0000313" key="2">
    <source>
        <dbReference type="EMBL" id="USG61996.1"/>
    </source>
</evidence>
<dbReference type="InterPro" id="IPR043148">
    <property type="entry name" value="TagF_C"/>
</dbReference>
<keyword evidence="1" id="KW-0472">Membrane</keyword>
<dbReference type="EMBL" id="CP098747">
    <property type="protein sequence ID" value="USG61996.1"/>
    <property type="molecule type" value="Genomic_DNA"/>
</dbReference>
<protein>
    <submittedName>
        <fullName evidence="2">CDP-glycerol glycerophosphotransferase family protein</fullName>
    </submittedName>
</protein>
<dbReference type="Pfam" id="PF04464">
    <property type="entry name" value="Glyphos_transf"/>
    <property type="match status" value="1"/>
</dbReference>
<evidence type="ECO:0000313" key="3">
    <source>
        <dbReference type="Proteomes" id="UP001056291"/>
    </source>
</evidence>
<organism evidence="2 3">
    <name type="scientific">Sneathiella marina</name>
    <dbReference type="NCBI Taxonomy" id="2950108"/>
    <lineage>
        <taxon>Bacteria</taxon>
        <taxon>Pseudomonadati</taxon>
        <taxon>Pseudomonadota</taxon>
        <taxon>Alphaproteobacteria</taxon>
        <taxon>Sneathiellales</taxon>
        <taxon>Sneathiellaceae</taxon>
        <taxon>Sneathiella</taxon>
    </lineage>
</organism>
<keyword evidence="3" id="KW-1185">Reference proteome</keyword>
<evidence type="ECO:0000256" key="1">
    <source>
        <dbReference type="SAM" id="Phobius"/>
    </source>
</evidence>
<dbReference type="RefSeq" id="WP_251935495.1">
    <property type="nucleotide sequence ID" value="NZ_CP098747.1"/>
</dbReference>
<feature type="transmembrane region" description="Helical" evidence="1">
    <location>
        <begin position="12"/>
        <end position="29"/>
    </location>
</feature>
<gene>
    <name evidence="2" type="ORF">NBZ79_03280</name>
</gene>
<dbReference type="Gene3D" id="3.40.50.12580">
    <property type="match status" value="1"/>
</dbReference>
<accession>A0ABY4W576</accession>
<keyword evidence="1" id="KW-1133">Transmembrane helix</keyword>
<name>A0ABY4W576_9PROT</name>
<dbReference type="InterPro" id="IPR007554">
    <property type="entry name" value="Glycerophosphate_synth"/>
</dbReference>
<feature type="transmembrane region" description="Helical" evidence="1">
    <location>
        <begin position="35"/>
        <end position="52"/>
    </location>
</feature>
<sequence length="426" mass="48239">MLGTTKRVLVDLFFIGCLVLYSKPAYAYLDPGSGSALVGVLFAALGAVWYTIKTFFYRIAGLKDDAQDTHSPKNTLVLFSEGRAYWGTFRPIVEELISRKIYFRYRTLDLFDPALEIESPYMNSKRCSRSIFGLKELSHIEAPVMVSTSPNIGAKNYFLKKSNMVGNLVHIFHHVGDISTYKKFSLDKYDTVIMAGPFQEKSIRSIEKRRNLKPKRLISLGLPYLDELYKNRNPSVLKQDKTTILIGSSWGPKGCLKAYGISFIKALLEQGYNVIVRPHPHSRIAEPEFIDQCKKELETFDNFKWDDEISPNYSMSISDILISDTSSIRFDFAFIYEKPVISLQISAKDLVGFEAEDLDEFWDDEAASQIGVSIAPNEIGKLGEIIKSVLEQQSSKNISSFRDRCVTNFGNSSPSIIQYLPDLVQK</sequence>